<dbReference type="InterPro" id="IPR036390">
    <property type="entry name" value="WH_DNA-bd_sf"/>
</dbReference>
<dbReference type="Proteomes" id="UP001501705">
    <property type="component" value="Unassembled WGS sequence"/>
</dbReference>
<name>A0ABN2CLU0_9ACTN</name>
<evidence type="ECO:0000313" key="2">
    <source>
        <dbReference type="Proteomes" id="UP001501705"/>
    </source>
</evidence>
<protein>
    <submittedName>
        <fullName evidence="1">Uncharacterized protein</fullName>
    </submittedName>
</protein>
<organism evidence="1 2">
    <name type="scientific">Kribbella hippodromi</name>
    <dbReference type="NCBI Taxonomy" id="434347"/>
    <lineage>
        <taxon>Bacteria</taxon>
        <taxon>Bacillati</taxon>
        <taxon>Actinomycetota</taxon>
        <taxon>Actinomycetes</taxon>
        <taxon>Propionibacteriales</taxon>
        <taxon>Kribbellaceae</taxon>
        <taxon>Kribbella</taxon>
    </lineage>
</organism>
<reference evidence="1 2" key="1">
    <citation type="journal article" date="2019" name="Int. J. Syst. Evol. Microbiol.">
        <title>The Global Catalogue of Microorganisms (GCM) 10K type strain sequencing project: providing services to taxonomists for standard genome sequencing and annotation.</title>
        <authorList>
            <consortium name="The Broad Institute Genomics Platform"/>
            <consortium name="The Broad Institute Genome Sequencing Center for Infectious Disease"/>
            <person name="Wu L."/>
            <person name="Ma J."/>
        </authorList>
    </citation>
    <scope>NUCLEOTIDE SEQUENCE [LARGE SCALE GENOMIC DNA]</scope>
    <source>
        <strain evidence="1 2">JCM 15572</strain>
    </source>
</reference>
<gene>
    <name evidence="1" type="ORF">GCM10009804_17100</name>
</gene>
<dbReference type="SUPFAM" id="SSF46785">
    <property type="entry name" value="Winged helix' DNA-binding domain"/>
    <property type="match status" value="1"/>
</dbReference>
<sequence>MADNCVTAADVARVLGIEERSARRLLERLVHAGVAEVTTTRAGSVGRPPKSYWLKIASRTTNSVDVST</sequence>
<accession>A0ABN2CLU0</accession>
<comment type="caution">
    <text evidence="1">The sequence shown here is derived from an EMBL/GenBank/DDBJ whole genome shotgun (WGS) entry which is preliminary data.</text>
</comment>
<keyword evidence="2" id="KW-1185">Reference proteome</keyword>
<dbReference type="EMBL" id="BAAAPH010000004">
    <property type="protein sequence ID" value="GAA1560873.1"/>
    <property type="molecule type" value="Genomic_DNA"/>
</dbReference>
<evidence type="ECO:0000313" key="1">
    <source>
        <dbReference type="EMBL" id="GAA1560873.1"/>
    </source>
</evidence>
<proteinExistence type="predicted"/>